<feature type="region of interest" description="Disordered" evidence="1">
    <location>
        <begin position="36"/>
        <end position="72"/>
    </location>
</feature>
<dbReference type="EMBL" id="JAGSMN010001090">
    <property type="protein sequence ID" value="MBR7677836.1"/>
    <property type="molecule type" value="Genomic_DNA"/>
</dbReference>
<accession>A0A8T4IZR8</accession>
<feature type="chain" id="PRO_5039304846" description="Secreted protein" evidence="2">
    <location>
        <begin position="26"/>
        <end position="123"/>
    </location>
</feature>
<feature type="compositionally biased region" description="Basic and acidic residues" evidence="1">
    <location>
        <begin position="50"/>
        <end position="63"/>
    </location>
</feature>
<name>A0A8T4IZR8_9ACTN</name>
<keyword evidence="2" id="KW-0732">Signal</keyword>
<evidence type="ECO:0000256" key="2">
    <source>
        <dbReference type="SAM" id="SignalP"/>
    </source>
</evidence>
<gene>
    <name evidence="3" type="ORF">KDA82_33600</name>
</gene>
<organism evidence="3 4">
    <name type="scientific">Streptomyces daliensis</name>
    <dbReference type="NCBI Taxonomy" id="299421"/>
    <lineage>
        <taxon>Bacteria</taxon>
        <taxon>Bacillati</taxon>
        <taxon>Actinomycetota</taxon>
        <taxon>Actinomycetes</taxon>
        <taxon>Kitasatosporales</taxon>
        <taxon>Streptomycetaceae</taxon>
        <taxon>Streptomyces</taxon>
    </lineage>
</organism>
<keyword evidence="4" id="KW-1185">Reference proteome</keyword>
<protein>
    <recommendedName>
        <fullName evidence="5">Secreted protein</fullName>
    </recommendedName>
</protein>
<feature type="signal peptide" evidence="2">
    <location>
        <begin position="1"/>
        <end position="25"/>
    </location>
</feature>
<evidence type="ECO:0000256" key="1">
    <source>
        <dbReference type="SAM" id="MobiDB-lite"/>
    </source>
</evidence>
<evidence type="ECO:0000313" key="4">
    <source>
        <dbReference type="Proteomes" id="UP000675554"/>
    </source>
</evidence>
<evidence type="ECO:0008006" key="5">
    <source>
        <dbReference type="Google" id="ProtNLM"/>
    </source>
</evidence>
<dbReference type="AlphaFoldDB" id="A0A8T4IZR8"/>
<proteinExistence type="predicted"/>
<comment type="caution">
    <text evidence="3">The sequence shown here is derived from an EMBL/GenBank/DDBJ whole genome shotgun (WGS) entry which is preliminary data.</text>
</comment>
<sequence>MRRSRTVVRFLVTAVSLLLSVLISADCAAAQVTPPVERVSVSAERSPTSEGEHTKQSPKDCQMRRGARQPFVAPTPVPQQVVMCGCDSRVNMPEHVVVPVTGSEAVPRARSVEIPLLHQVFRC</sequence>
<dbReference type="Proteomes" id="UP000675554">
    <property type="component" value="Unassembled WGS sequence"/>
</dbReference>
<evidence type="ECO:0000313" key="3">
    <source>
        <dbReference type="EMBL" id="MBR7677836.1"/>
    </source>
</evidence>
<reference evidence="3" key="1">
    <citation type="submission" date="2021-04" db="EMBL/GenBank/DDBJ databases">
        <title>Sequencing of actinobacteria type strains.</title>
        <authorList>
            <person name="Nguyen G.-S."/>
            <person name="Wentzel A."/>
        </authorList>
    </citation>
    <scope>NUCLEOTIDE SEQUENCE</scope>
    <source>
        <strain evidence="3">DSM 42095</strain>
    </source>
</reference>